<accession>A0AAN7XE00</accession>
<comment type="caution">
    <text evidence="2">The sequence shown here is derived from an EMBL/GenBank/DDBJ whole genome shotgun (WGS) entry which is preliminary data.</text>
</comment>
<reference evidence="2 3" key="2">
    <citation type="journal article" date="2023" name="Mol. Biol. Evol.">
        <title>Genomics of Secondarily Temperate Adaptation in the Only Non-Antarctic Icefish.</title>
        <authorList>
            <person name="Rivera-Colon A.G."/>
            <person name="Rayamajhi N."/>
            <person name="Minhas B.F."/>
            <person name="Madrigal G."/>
            <person name="Bilyk K.T."/>
            <person name="Yoon V."/>
            <person name="Hune M."/>
            <person name="Gregory S."/>
            <person name="Cheng C.H.C."/>
            <person name="Catchen J.M."/>
        </authorList>
    </citation>
    <scope>NUCLEOTIDE SEQUENCE [LARGE SCALE GENOMIC DNA]</scope>
    <source>
        <strain evidence="2">JMC-PN-2008</strain>
    </source>
</reference>
<feature type="compositionally biased region" description="Polar residues" evidence="1">
    <location>
        <begin position="34"/>
        <end position="44"/>
    </location>
</feature>
<keyword evidence="3" id="KW-1185">Reference proteome</keyword>
<dbReference type="Proteomes" id="UP001346869">
    <property type="component" value="Unassembled WGS sequence"/>
</dbReference>
<evidence type="ECO:0000313" key="3">
    <source>
        <dbReference type="Proteomes" id="UP001346869"/>
    </source>
</evidence>
<gene>
    <name evidence="2" type="ORF">PBY51_022904</name>
</gene>
<sequence>MLPCLRVQLNCQTDEGRGREAKVEWSVRVLRSTAQRSRALNTPLHSAAPEDRAVPGRTAHSRRVKTTTEEGLKALDNGVGH</sequence>
<dbReference type="EMBL" id="JAUZQC010000013">
    <property type="protein sequence ID" value="KAK5861513.1"/>
    <property type="molecule type" value="Genomic_DNA"/>
</dbReference>
<reference evidence="2 3" key="1">
    <citation type="journal article" date="2023" name="Genes (Basel)">
        <title>Chromosome-Level Genome Assembly and Circadian Gene Repertoire of the Patagonia Blennie Eleginops maclovinus-The Closest Ancestral Proxy of Antarctic Cryonotothenioids.</title>
        <authorList>
            <person name="Cheng C.C."/>
            <person name="Rivera-Colon A.G."/>
            <person name="Minhas B.F."/>
            <person name="Wilson L."/>
            <person name="Rayamajhi N."/>
            <person name="Vargas-Chacoff L."/>
            <person name="Catchen J.M."/>
        </authorList>
    </citation>
    <scope>NUCLEOTIDE SEQUENCE [LARGE SCALE GENOMIC DNA]</scope>
    <source>
        <strain evidence="2">JMC-PN-2008</strain>
    </source>
</reference>
<organism evidence="2 3">
    <name type="scientific">Eleginops maclovinus</name>
    <name type="common">Patagonian blennie</name>
    <name type="synonym">Eleginus maclovinus</name>
    <dbReference type="NCBI Taxonomy" id="56733"/>
    <lineage>
        <taxon>Eukaryota</taxon>
        <taxon>Metazoa</taxon>
        <taxon>Chordata</taxon>
        <taxon>Craniata</taxon>
        <taxon>Vertebrata</taxon>
        <taxon>Euteleostomi</taxon>
        <taxon>Actinopterygii</taxon>
        <taxon>Neopterygii</taxon>
        <taxon>Teleostei</taxon>
        <taxon>Neoteleostei</taxon>
        <taxon>Acanthomorphata</taxon>
        <taxon>Eupercaria</taxon>
        <taxon>Perciformes</taxon>
        <taxon>Notothenioidei</taxon>
        <taxon>Eleginopidae</taxon>
        <taxon>Eleginops</taxon>
    </lineage>
</organism>
<protein>
    <submittedName>
        <fullName evidence="2">Uncharacterized protein</fullName>
    </submittedName>
</protein>
<evidence type="ECO:0000313" key="2">
    <source>
        <dbReference type="EMBL" id="KAK5861513.1"/>
    </source>
</evidence>
<feature type="region of interest" description="Disordered" evidence="1">
    <location>
        <begin position="34"/>
        <end position="81"/>
    </location>
</feature>
<dbReference type="AlphaFoldDB" id="A0AAN7XE00"/>
<evidence type="ECO:0000256" key="1">
    <source>
        <dbReference type="SAM" id="MobiDB-lite"/>
    </source>
</evidence>
<proteinExistence type="predicted"/>
<name>A0AAN7XE00_ELEMC</name>